<dbReference type="EMBL" id="OGTP01000017">
    <property type="protein sequence ID" value="SPB17133.1"/>
    <property type="molecule type" value="Genomic_DNA"/>
</dbReference>
<dbReference type="PANTHER" id="PTHR21308">
    <property type="entry name" value="PHYTANOYL-COA ALPHA-HYDROXYLASE"/>
    <property type="match status" value="1"/>
</dbReference>
<evidence type="ECO:0000313" key="1">
    <source>
        <dbReference type="EMBL" id="SPB17133.1"/>
    </source>
</evidence>
<gene>
    <name evidence="1" type="ORF">NOV72_04337</name>
</gene>
<dbReference type="Pfam" id="PF05721">
    <property type="entry name" value="PhyH"/>
    <property type="match status" value="1"/>
</dbReference>
<sequence length="387" mass="43140">MNETNWYTERGCSLDEFASLLQRDAAQRPAFASDTQRGVPLYDCHALADVLRDTSKLMALQAEWATVLRDGSGVFVLKRAYADTGPIDEATVIFESIIEQERARGASAGDHFAKAGANDRIWNAQEKLCLQAPRVFARYFANPFIECAAQAWLGPGFQMTSQVNVVRPGGDAQQAHRDYHLGFQTADEVRRYPAHVHAMSPFLTLQGAVAHSDMPVESGPTKLLPFSQRYREGYLAWRRADFREYFEAHYVQLPLDKGDALFFSPALFHAAGANRTHDVQRMANLLQVSSAYGRAMETLDRARMCEAIFPVLLDYKSAGRMNDAELNAVIASCAEGYAFPTNLDRDPPIGGLAPKSQQALLRQALDEAWPVNAFEQALKDNAWRRST</sequence>
<protein>
    <recommendedName>
        <fullName evidence="3">Phytanoyl-CoA dioxygenase (PhyH)</fullName>
    </recommendedName>
</protein>
<keyword evidence="2" id="KW-1185">Reference proteome</keyword>
<dbReference type="Gene3D" id="2.60.120.620">
    <property type="entry name" value="q2cbj1_9rhob like domain"/>
    <property type="match status" value="1"/>
</dbReference>
<dbReference type="OrthoDB" id="3562306at2"/>
<evidence type="ECO:0008006" key="3">
    <source>
        <dbReference type="Google" id="ProtNLM"/>
    </source>
</evidence>
<dbReference type="RefSeq" id="WP_106856667.1">
    <property type="nucleotide sequence ID" value="NZ_OGTP01000017.1"/>
</dbReference>
<evidence type="ECO:0000313" key="2">
    <source>
        <dbReference type="Proteomes" id="UP000238169"/>
    </source>
</evidence>
<accession>A0A2U3IAA4</accession>
<dbReference type="AlphaFoldDB" id="A0A2U3IAA4"/>
<dbReference type="Proteomes" id="UP000238169">
    <property type="component" value="Unassembled WGS sequence"/>
</dbReference>
<reference evidence="2" key="1">
    <citation type="submission" date="2018-01" db="EMBL/GenBank/DDBJ databases">
        <authorList>
            <person name="Peeters C."/>
        </authorList>
    </citation>
    <scope>NUCLEOTIDE SEQUENCE [LARGE SCALE GENOMIC DNA]</scope>
</reference>
<dbReference type="InterPro" id="IPR008775">
    <property type="entry name" value="Phytyl_CoA_dOase-like"/>
</dbReference>
<dbReference type="SUPFAM" id="SSF51197">
    <property type="entry name" value="Clavaminate synthase-like"/>
    <property type="match status" value="1"/>
</dbReference>
<organism evidence="1 2">
    <name type="scientific">Caballeronia novacaledonica</name>
    <dbReference type="NCBI Taxonomy" id="1544861"/>
    <lineage>
        <taxon>Bacteria</taxon>
        <taxon>Pseudomonadati</taxon>
        <taxon>Pseudomonadota</taxon>
        <taxon>Betaproteobacteria</taxon>
        <taxon>Burkholderiales</taxon>
        <taxon>Burkholderiaceae</taxon>
        <taxon>Caballeronia</taxon>
    </lineage>
</organism>
<dbReference type="InterPro" id="IPR047128">
    <property type="entry name" value="PhyH"/>
</dbReference>
<proteinExistence type="predicted"/>
<dbReference type="PANTHER" id="PTHR21308:SF8">
    <property type="entry name" value="PHYTANOYL-COA DIOXYGENASE FAMILY PROTEIN (AFU_ORTHOLOGUE AFUA_2G09620)"/>
    <property type="match status" value="1"/>
</dbReference>
<dbReference type="GO" id="GO:0048244">
    <property type="term" value="F:phytanoyl-CoA dioxygenase activity"/>
    <property type="evidence" value="ECO:0007669"/>
    <property type="project" value="InterPro"/>
</dbReference>
<dbReference type="GO" id="GO:0001561">
    <property type="term" value="P:fatty acid alpha-oxidation"/>
    <property type="evidence" value="ECO:0007669"/>
    <property type="project" value="InterPro"/>
</dbReference>
<name>A0A2U3IAA4_9BURK</name>